<protein>
    <submittedName>
        <fullName evidence="2">Uncharacterized protein</fullName>
    </submittedName>
</protein>
<gene>
    <name evidence="2" type="ORF">SCHCODRAFT_232998</name>
</gene>
<proteinExistence type="predicted"/>
<dbReference type="AlphaFoldDB" id="D8PUK5"/>
<sequence>MSSFGHINVEKQIQVLPSEPTAEVASAIRAILSLDFNKLRQYTTQLADSRADIKSDPLLKALRQSVDRTIHPRLGDARVVVSDSGCRGHYLIMSRCSTLCIFALNILAVDESPNDYFRNLEVIQQLADDAVQSLKIRRSGDTFGSADAMSGIEGNAAAGSSFKGRRQRGKGRERQPPAAPLMDFSLSLKRGLSPSAEFPPTKIGVFDASNSGIAHFGDTGFVFNGLNGTDVFAQALGYDASKTMLEAAASIARRQSYGDGKPHLSSVMKLLKEVTAHENTLVLGIGFLLEAQREMEHCRKGLQGVYKSLTHHNEYVAQDASDGPEVPGSRRTARSPAGWRDRELESASRDLRDASPDSRRRIKADYDNAFLNDRPTSEDEMDDAMAAETAKAAATSATTPDSVAAVAPSSSADPAPMEVDEGSSSKTPAKPSAPSKTGSAEKADTRARGKAASPEAPAIASLKN</sequence>
<dbReference type="EMBL" id="GL377303">
    <property type="protein sequence ID" value="EFJ01424.1"/>
    <property type="molecule type" value="Genomic_DNA"/>
</dbReference>
<organism evidence="3">
    <name type="scientific">Schizophyllum commune (strain H4-8 / FGSC 9210)</name>
    <name type="common">Split gill fungus</name>
    <dbReference type="NCBI Taxonomy" id="578458"/>
    <lineage>
        <taxon>Eukaryota</taxon>
        <taxon>Fungi</taxon>
        <taxon>Dikarya</taxon>
        <taxon>Basidiomycota</taxon>
        <taxon>Agaricomycotina</taxon>
        <taxon>Agaricomycetes</taxon>
        <taxon>Agaricomycetidae</taxon>
        <taxon>Agaricales</taxon>
        <taxon>Schizophyllaceae</taxon>
        <taxon>Schizophyllum</taxon>
    </lineage>
</organism>
<evidence type="ECO:0000256" key="1">
    <source>
        <dbReference type="SAM" id="MobiDB-lite"/>
    </source>
</evidence>
<dbReference type="HOGENOM" id="CLU_578913_0_0_1"/>
<dbReference type="VEuPathDB" id="FungiDB:SCHCODRAFT_02492672"/>
<evidence type="ECO:0000313" key="2">
    <source>
        <dbReference type="EMBL" id="EFJ01424.1"/>
    </source>
</evidence>
<name>D8PUK5_SCHCM</name>
<evidence type="ECO:0000313" key="3">
    <source>
        <dbReference type="Proteomes" id="UP000007431"/>
    </source>
</evidence>
<dbReference type="Proteomes" id="UP000007431">
    <property type="component" value="Unassembled WGS sequence"/>
</dbReference>
<dbReference type="InParanoid" id="D8PUK5"/>
<feature type="compositionally biased region" description="Low complexity" evidence="1">
    <location>
        <begin position="424"/>
        <end position="437"/>
    </location>
</feature>
<accession>D8PUK5</accession>
<feature type="compositionally biased region" description="Basic and acidic residues" evidence="1">
    <location>
        <begin position="339"/>
        <end position="366"/>
    </location>
</feature>
<reference evidence="2 3" key="1">
    <citation type="journal article" date="2010" name="Nat. Biotechnol.">
        <title>Genome sequence of the model mushroom Schizophyllum commune.</title>
        <authorList>
            <person name="Ohm R.A."/>
            <person name="de Jong J.F."/>
            <person name="Lugones L.G."/>
            <person name="Aerts A."/>
            <person name="Kothe E."/>
            <person name="Stajich J.E."/>
            <person name="de Vries R.P."/>
            <person name="Record E."/>
            <person name="Levasseur A."/>
            <person name="Baker S.E."/>
            <person name="Bartholomew K.A."/>
            <person name="Coutinho P.M."/>
            <person name="Erdmann S."/>
            <person name="Fowler T.J."/>
            <person name="Gathman A.C."/>
            <person name="Lombard V."/>
            <person name="Henrissat B."/>
            <person name="Knabe N."/>
            <person name="Kuees U."/>
            <person name="Lilly W.W."/>
            <person name="Lindquist E."/>
            <person name="Lucas S."/>
            <person name="Magnuson J.K."/>
            <person name="Piumi F."/>
            <person name="Raudaskoski M."/>
            <person name="Salamov A."/>
            <person name="Schmutz J."/>
            <person name="Schwarze F.W.M.R."/>
            <person name="vanKuyk P.A."/>
            <person name="Horton J.S."/>
            <person name="Grigoriev I.V."/>
            <person name="Woesten H.A.B."/>
        </authorList>
    </citation>
    <scope>NUCLEOTIDE SEQUENCE [LARGE SCALE GENOMIC DNA]</scope>
    <source>
        <strain evidence="3">H4-8 / FGSC 9210</strain>
    </source>
</reference>
<keyword evidence="3" id="KW-1185">Reference proteome</keyword>
<feature type="compositionally biased region" description="Low complexity" evidence="1">
    <location>
        <begin position="386"/>
        <end position="416"/>
    </location>
</feature>
<feature type="region of interest" description="Disordered" evidence="1">
    <location>
        <begin position="318"/>
        <end position="464"/>
    </location>
</feature>
<feature type="region of interest" description="Disordered" evidence="1">
    <location>
        <begin position="154"/>
        <end position="178"/>
    </location>
</feature>